<evidence type="ECO:0000256" key="5">
    <source>
        <dbReference type="ARBA" id="ARBA00022729"/>
    </source>
</evidence>
<feature type="chain" id="PRO_5042932908" description="Protein kinase domain-containing protein" evidence="14">
    <location>
        <begin position="35"/>
        <end position="1961"/>
    </location>
</feature>
<evidence type="ECO:0000256" key="14">
    <source>
        <dbReference type="SAM" id="SignalP"/>
    </source>
</evidence>
<protein>
    <recommendedName>
        <fullName evidence="15">Protein kinase domain-containing protein</fullName>
    </recommendedName>
</protein>
<dbReference type="InterPro" id="IPR025287">
    <property type="entry name" value="WAK_GUB"/>
</dbReference>
<dbReference type="InterPro" id="IPR011009">
    <property type="entry name" value="Kinase-like_dom_sf"/>
</dbReference>
<keyword evidence="5 14" id="KW-0732">Signal</keyword>
<reference evidence="16 17" key="1">
    <citation type="submission" date="2024-02" db="EMBL/GenBank/DDBJ databases">
        <title>High-quality chromosome-scale genome assembly of Pensacola bahiagrass (Paspalum notatum Flugge var. saurae).</title>
        <authorList>
            <person name="Vega J.M."/>
            <person name="Podio M."/>
            <person name="Orjuela J."/>
            <person name="Siena L.A."/>
            <person name="Pessino S.C."/>
            <person name="Combes M.C."/>
            <person name="Mariac C."/>
            <person name="Albertini E."/>
            <person name="Pupilli F."/>
            <person name="Ortiz J.P.A."/>
            <person name="Leblanc O."/>
        </authorList>
    </citation>
    <scope>NUCLEOTIDE SEQUENCE [LARGE SCALE GENOMIC DNA]</scope>
    <source>
        <strain evidence="16">R1</strain>
        <tissue evidence="16">Leaf</tissue>
    </source>
</reference>
<dbReference type="InterPro" id="IPR000719">
    <property type="entry name" value="Prot_kinase_dom"/>
</dbReference>
<proteinExistence type="predicted"/>
<dbReference type="GO" id="GO:0030247">
    <property type="term" value="F:polysaccharide binding"/>
    <property type="evidence" value="ECO:0007669"/>
    <property type="project" value="InterPro"/>
</dbReference>
<evidence type="ECO:0000256" key="13">
    <source>
        <dbReference type="SAM" id="Phobius"/>
    </source>
</evidence>
<dbReference type="Gene3D" id="3.30.200.20">
    <property type="entry name" value="Phosphorylase Kinase, domain 1"/>
    <property type="match status" value="3"/>
</dbReference>
<dbReference type="InterPro" id="IPR008271">
    <property type="entry name" value="Ser/Thr_kinase_AS"/>
</dbReference>
<dbReference type="InterPro" id="IPR032872">
    <property type="entry name" value="WAK_assoc_C"/>
</dbReference>
<dbReference type="InterPro" id="IPR045874">
    <property type="entry name" value="LRK10/LRL21-25-like"/>
</dbReference>
<dbReference type="PANTHER" id="PTHR27009">
    <property type="entry name" value="RUST RESISTANCE KINASE LR10-RELATED"/>
    <property type="match status" value="1"/>
</dbReference>
<dbReference type="PROSITE" id="PS00108">
    <property type="entry name" value="PROTEIN_KINASE_ST"/>
    <property type="match status" value="3"/>
</dbReference>
<feature type="transmembrane region" description="Helical" evidence="13">
    <location>
        <begin position="1502"/>
        <end position="1523"/>
    </location>
</feature>
<feature type="transmembrane region" description="Helical" evidence="13">
    <location>
        <begin position="904"/>
        <end position="931"/>
    </location>
</feature>
<evidence type="ECO:0000259" key="15">
    <source>
        <dbReference type="PROSITE" id="PS50011"/>
    </source>
</evidence>
<evidence type="ECO:0000256" key="2">
    <source>
        <dbReference type="ARBA" id="ARBA00022527"/>
    </source>
</evidence>
<dbReference type="Pfam" id="PF13947">
    <property type="entry name" value="GUB_WAK_bind"/>
    <property type="match status" value="3"/>
</dbReference>
<keyword evidence="6 12" id="KW-0547">Nucleotide-binding</keyword>
<feature type="signal peptide" evidence="14">
    <location>
        <begin position="1"/>
        <end position="34"/>
    </location>
</feature>
<dbReference type="InterPro" id="IPR017441">
    <property type="entry name" value="Protein_kinase_ATP_BS"/>
</dbReference>
<feature type="domain" description="Protein kinase" evidence="15">
    <location>
        <begin position="1574"/>
        <end position="1867"/>
    </location>
</feature>
<keyword evidence="11" id="KW-0325">Glycoprotein</keyword>
<keyword evidence="3" id="KW-0808">Transferase</keyword>
<dbReference type="FunFam" id="1.10.510.10:FF:000590">
    <property type="entry name" value="PR5-like receptor kinase"/>
    <property type="match status" value="3"/>
</dbReference>
<feature type="binding site" evidence="12">
    <location>
        <position position="1608"/>
    </location>
    <ligand>
        <name>ATP</name>
        <dbReference type="ChEBI" id="CHEBI:30616"/>
    </ligand>
</feature>
<evidence type="ECO:0000256" key="8">
    <source>
        <dbReference type="ARBA" id="ARBA00022840"/>
    </source>
</evidence>
<evidence type="ECO:0000256" key="6">
    <source>
        <dbReference type="ARBA" id="ARBA00022741"/>
    </source>
</evidence>
<sequence>MNATSPLTNLGSTILNLEMLLVSLLLLLHHHALADCEPATCGNLTVRYPFWLGTINQSSSPCGHPAFEILCSDDGSSASLKGSAIHVLDVDYSNNSFVASDTRIAVGDDGVCRADFNMSSSIALSTFTISSRNRALCFLYSCNGTEPLGAGYVNATSNCSAPVFAYLGGSYNWDNPPAIATGRCTLSYVPVLGPEAAATTAANYSRLLKDGFVLEWAAATVGDCSACNASGGQCRYDNAAAALACHCPDGNLQGSTCAKDVLMGATASLLFPCICVLIRKRSVKRLWFLLGEKTRSTSERNIEALIVSYRSLAPKRYRYSEVVNITSSLNNKLGEGGYGMVYKGRLYDGRLVAVKFLRECKGNGEEFVNEVMSIGRTSHVNIVNLFGFCLESSKRALIYEYMPNGSLDQYIYSENPKETLGWQKLYTIAIGIARGLEYLHHSCNTRIVHFDIKPQNILLDQDFCPKIADFGLAKLCHTKESKFYVTGARGTIGFIAPEVHSRTFGAVSTKSDVYGYGMMLLEMVGGRKNVKSMVQKSSEKYFPDWIHDHFAQHDGLQVCEVTSEVEEIARKMTLIGLWCIQILPMHRPTITQVLDMFERSLDKLDMPPKQNFSQILEDSVRNLNTESTCPSSSTKTLGSIEAPEVEEINLVDIFLHTKVMEQSKDWRAASTLSHVAATELDDQGANCLPKSCGNLTISDPFGFVPEQATDTKCGRLGFEVHCNNSIPYLGYYRKKYRFRILDIFYDNSSLLVADTHKLGDFTGSNSKGCHVLTANTSSKVELPFSISPVNLNLIFYNCTKIAPEVDRGLVETKCGNSLFVRVGGHYNDSSNYTQYSVEGCSTTLVPVLGAFGNASANSYEELISDGFLLTWQPPSGNLHKNLHVYRTIDGWKIFNTTSVYFHGWFSFFCFNILGSMSATAGLVFTCLVWIICRWKPKISLFIFPKHAQGKSSTEEIIRRYQSLIPKRYSYSDLKKITNYFKEKLGEGGYGTVFKGNLPDGRMVAVKLLKGSKRNGEEFLNEVTSIGRTSHVNVVSLLGFCLQGSKRALVYEYMANGSLEKYIYSESSKSALGWENLRKIAIGIARGLEYLHQGCSTRIIHFDIKPHNILLDENFCPKIADFGLAKLCHLKDSALSMAEARGTIGFIAPEVFYRGFGVVSTKSDVYSYGMMILEIVRGRTSGSENTENSSEMYFTNWIDDCLVKDLQGQEVTCELEEAARQMALVGLWCIQMAPGNPAAAATTTCEPRTCGNLTIAYPFWLPADSDNPSSSSSSSPAQCGPAAFEVDCTGGRATLARSFRGAYKLLRVSYAARTVVVANDNVQTDARGCPVPRIDVSASLSLAPFAASPANAQLVFLFNCTGGGGRAAAGGFVNATACPAAPRAVVRLDPAYNATEARAAAGGCDYSVVPVLGAPGATAGDYPRLLRDGYLLDWTAAPGDCAACSASGGSCGYDSEADAFACICDDGSARPARCGMQMSCCLLQTSFFENTDTNFSPTDTVRFSISVSLSITFSLLLALLIIILKFRRRMHSFSLFSFMDRSSRSDTANVEKLLQKYGSLAPKRYRYSELKKITESFKHKLGEGGYGAVFSGVLPAAAGNRAAREVAVKFLHHSRPNGEEFLNEVISIGRTSHVNIVTLLGFCLEGSKRALVYEYMPNGSLDRYIYGGDAAGSPGTAALGWEALHEIAVGIARGLEYLHEGCNTRIIHFDIKPQNVLLDADLRPKIADFGMAKLCSPQESILSMADARGTIGFIAPEVFSRGFGVISTKSDVYSYGMLLLEMVGGRSNVKAYAEKSSGELFFFPLWVYDHLLQDGGVLQLHDGAAEPGEEIARKMALIGLWCIQTVPASRPSMSRVMEMLEKSVHELAMPPRPYHASPSNSPSPSYPSSYPSSTSAFTQRCVYLHIALYDRCLRIAITDFERIKPFLQHFIKTGRLKIGWQQIGFVYIGERGKYKERNQSPM</sequence>
<evidence type="ECO:0000256" key="12">
    <source>
        <dbReference type="PROSITE-ProRule" id="PRU10141"/>
    </source>
</evidence>
<accession>A0AAQ3WSA9</accession>
<keyword evidence="9 13" id="KW-1133">Transmembrane helix</keyword>
<name>A0AAQ3WSA9_PASNO</name>
<dbReference type="GO" id="GO:0004674">
    <property type="term" value="F:protein serine/threonine kinase activity"/>
    <property type="evidence" value="ECO:0007669"/>
    <property type="project" value="UniProtKB-KW"/>
</dbReference>
<evidence type="ECO:0000313" key="17">
    <source>
        <dbReference type="Proteomes" id="UP001341281"/>
    </source>
</evidence>
<organism evidence="16 17">
    <name type="scientific">Paspalum notatum var. saurae</name>
    <dbReference type="NCBI Taxonomy" id="547442"/>
    <lineage>
        <taxon>Eukaryota</taxon>
        <taxon>Viridiplantae</taxon>
        <taxon>Streptophyta</taxon>
        <taxon>Embryophyta</taxon>
        <taxon>Tracheophyta</taxon>
        <taxon>Spermatophyta</taxon>
        <taxon>Magnoliopsida</taxon>
        <taxon>Liliopsida</taxon>
        <taxon>Poales</taxon>
        <taxon>Poaceae</taxon>
        <taxon>PACMAD clade</taxon>
        <taxon>Panicoideae</taxon>
        <taxon>Andropogonodae</taxon>
        <taxon>Paspaleae</taxon>
        <taxon>Paspalinae</taxon>
        <taxon>Paspalum</taxon>
    </lineage>
</organism>
<feature type="domain" description="Protein kinase" evidence="15">
    <location>
        <begin position="978"/>
        <end position="1259"/>
    </location>
</feature>
<dbReference type="GO" id="GO:0005524">
    <property type="term" value="F:ATP binding"/>
    <property type="evidence" value="ECO:0007669"/>
    <property type="project" value="UniProtKB-UniRule"/>
</dbReference>
<keyword evidence="10 13" id="KW-0472">Membrane</keyword>
<keyword evidence="17" id="KW-1185">Reference proteome</keyword>
<dbReference type="Proteomes" id="UP001341281">
    <property type="component" value="Chromosome 04"/>
</dbReference>
<keyword evidence="8 12" id="KW-0067">ATP-binding</keyword>
<dbReference type="PROSITE" id="PS50011">
    <property type="entry name" value="PROTEIN_KINASE_DOM"/>
    <property type="match status" value="3"/>
</dbReference>
<dbReference type="Pfam" id="PF00069">
    <property type="entry name" value="Pkinase"/>
    <property type="match status" value="2"/>
</dbReference>
<evidence type="ECO:0000256" key="4">
    <source>
        <dbReference type="ARBA" id="ARBA00022692"/>
    </source>
</evidence>
<evidence type="ECO:0000256" key="10">
    <source>
        <dbReference type="ARBA" id="ARBA00023136"/>
    </source>
</evidence>
<dbReference type="FunFam" id="3.30.200.20:FF:000178">
    <property type="entry name" value="serine/threonine-protein kinase PBS1-like"/>
    <property type="match status" value="1"/>
</dbReference>
<keyword evidence="4 13" id="KW-0812">Transmembrane</keyword>
<dbReference type="Gene3D" id="1.10.510.10">
    <property type="entry name" value="Transferase(Phosphotransferase) domain 1"/>
    <property type="match status" value="3"/>
</dbReference>
<dbReference type="EMBL" id="CP144748">
    <property type="protein sequence ID" value="WVZ72177.1"/>
    <property type="molecule type" value="Genomic_DNA"/>
</dbReference>
<keyword evidence="7" id="KW-0418">Kinase</keyword>
<dbReference type="Pfam" id="PF14380">
    <property type="entry name" value="WAK_assoc"/>
    <property type="match status" value="2"/>
</dbReference>
<evidence type="ECO:0000256" key="7">
    <source>
        <dbReference type="ARBA" id="ARBA00022777"/>
    </source>
</evidence>
<dbReference type="PROSITE" id="PS00107">
    <property type="entry name" value="PROTEIN_KINASE_ATP"/>
    <property type="match status" value="3"/>
</dbReference>
<dbReference type="SUPFAM" id="SSF56112">
    <property type="entry name" value="Protein kinase-like (PK-like)"/>
    <property type="match status" value="3"/>
</dbReference>
<evidence type="ECO:0000313" key="16">
    <source>
        <dbReference type="EMBL" id="WVZ72177.1"/>
    </source>
</evidence>
<dbReference type="InterPro" id="IPR001245">
    <property type="entry name" value="Ser-Thr/Tyr_kinase_cat_dom"/>
</dbReference>
<keyword evidence="2" id="KW-0723">Serine/threonine-protein kinase</keyword>
<evidence type="ECO:0000256" key="9">
    <source>
        <dbReference type="ARBA" id="ARBA00022989"/>
    </source>
</evidence>
<dbReference type="GO" id="GO:0016020">
    <property type="term" value="C:membrane"/>
    <property type="evidence" value="ECO:0007669"/>
    <property type="project" value="UniProtKB-SubCell"/>
</dbReference>
<evidence type="ECO:0000256" key="3">
    <source>
        <dbReference type="ARBA" id="ARBA00022679"/>
    </source>
</evidence>
<gene>
    <name evidence="16" type="ORF">U9M48_020679</name>
</gene>
<feature type="domain" description="Protein kinase" evidence="15">
    <location>
        <begin position="327"/>
        <end position="601"/>
    </location>
</feature>
<comment type="subcellular location">
    <subcellularLocation>
        <location evidence="1">Membrane</location>
        <topology evidence="1">Single-pass type I membrane protein</topology>
    </subcellularLocation>
</comment>
<feature type="binding site" evidence="12">
    <location>
        <position position="1006"/>
    </location>
    <ligand>
        <name>ATP</name>
        <dbReference type="ChEBI" id="CHEBI:30616"/>
    </ligand>
</feature>
<evidence type="ECO:0000256" key="1">
    <source>
        <dbReference type="ARBA" id="ARBA00004479"/>
    </source>
</evidence>
<feature type="binding site" evidence="12">
    <location>
        <position position="355"/>
    </location>
    <ligand>
        <name>ATP</name>
        <dbReference type="ChEBI" id="CHEBI:30616"/>
    </ligand>
</feature>
<dbReference type="Pfam" id="PF07714">
    <property type="entry name" value="PK_Tyr_Ser-Thr"/>
    <property type="match status" value="1"/>
</dbReference>
<dbReference type="SMART" id="SM00220">
    <property type="entry name" value="S_TKc"/>
    <property type="match status" value="3"/>
</dbReference>
<evidence type="ECO:0000256" key="11">
    <source>
        <dbReference type="ARBA" id="ARBA00023180"/>
    </source>
</evidence>